<dbReference type="PRINTS" id="PR00681">
    <property type="entry name" value="RIBOSOMALS1"/>
</dbReference>
<feature type="domain" description="S1 motif" evidence="4">
    <location>
        <begin position="288"/>
        <end position="358"/>
    </location>
</feature>
<comment type="similarity">
    <text evidence="1">Belongs to the bacterial ribosomal protein bS1 family.</text>
</comment>
<dbReference type="SMART" id="SM00316">
    <property type="entry name" value="S1"/>
    <property type="match status" value="6"/>
</dbReference>
<feature type="domain" description="S1 motif" evidence="4">
    <location>
        <begin position="34"/>
        <end position="104"/>
    </location>
</feature>
<evidence type="ECO:0000313" key="6">
    <source>
        <dbReference type="Proteomes" id="UP000257067"/>
    </source>
</evidence>
<evidence type="ECO:0000259" key="4">
    <source>
        <dbReference type="PROSITE" id="PS50126"/>
    </source>
</evidence>
<dbReference type="Gene3D" id="2.40.50.140">
    <property type="entry name" value="Nucleic acid-binding proteins"/>
    <property type="match status" value="5"/>
</dbReference>
<dbReference type="GO" id="GO:0022627">
    <property type="term" value="C:cytosolic small ribosomal subunit"/>
    <property type="evidence" value="ECO:0007669"/>
    <property type="project" value="TreeGrafter"/>
</dbReference>
<dbReference type="InterPro" id="IPR012340">
    <property type="entry name" value="NA-bd_OB-fold"/>
</dbReference>
<keyword evidence="6" id="KW-1185">Reference proteome</keyword>
<evidence type="ECO:0000313" key="5">
    <source>
        <dbReference type="EMBL" id="RDU68176.1"/>
    </source>
</evidence>
<sequence>MLVNPDQIECLVLEGEDINFEKMLNERENDFEGGKIQEGVIVSIGNEYAMIAVSGAKQEGRLPIAEICDEGGNTLFKVGDKIEVYVIINNERLNVSRKKVLKIKKIEEKINQIKDNFEGLVLDCKISKKNKGGYIAECDDVEVFLPRKESAGIRDDKKGRTYKMRVIDVKPQEQTIIVSRKQFLENADKDREEILRKLLAEESKIHSAIVKQITSYGMFVEVMGVEGLVHYTEISHRGPINPATVCKIGESVDVKVLTFDPNKKRVSFTIKGTMQDPWNEIKNQLDVGDTIRVVVSKIEDYGAFVDLGNGTEGFLHVSEISWNKQIRNPRELLKVGEALDVEVIEIDGQNKRLRVSLKRLSPKPFTQFATTHKVGDVVKGKVVKIMDFGAFIRLGDVDGLLHNEDVSWEKGSKANEKVKLNDEVEVKITKIDEENEKISLSLRALQSSPIEDFVQKNGLDTIVKGKIKDIRDFGIFVELAEGVEALIRDEDLYPLKKEELSVGTEIEGVIAYIDRNNGKMRISVRRLERIREREQLNSYNSTDTKMTLGDLIKQRS</sequence>
<dbReference type="InterPro" id="IPR050437">
    <property type="entry name" value="Ribos_protein_bS1-like"/>
</dbReference>
<comment type="caution">
    <text evidence="5">The sequence shown here is derived from an EMBL/GenBank/DDBJ whole genome shotgun (WGS) entry which is preliminary data.</text>
</comment>
<name>A0A3D8ITA2_9HELI</name>
<dbReference type="Pfam" id="PF00575">
    <property type="entry name" value="S1"/>
    <property type="match status" value="4"/>
</dbReference>
<gene>
    <name evidence="5" type="ORF">CQA62_06280</name>
</gene>
<dbReference type="GO" id="GO:0003729">
    <property type="term" value="F:mRNA binding"/>
    <property type="evidence" value="ECO:0007669"/>
    <property type="project" value="TreeGrafter"/>
</dbReference>
<dbReference type="Proteomes" id="UP000257067">
    <property type="component" value="Unassembled WGS sequence"/>
</dbReference>
<proteinExistence type="inferred from homology"/>
<dbReference type="InterPro" id="IPR035104">
    <property type="entry name" value="Ribosomal_protein_S1-like"/>
</dbReference>
<keyword evidence="2 5" id="KW-0689">Ribosomal protein</keyword>
<dbReference type="PANTHER" id="PTHR10724">
    <property type="entry name" value="30S RIBOSOMAL PROTEIN S1"/>
    <property type="match status" value="1"/>
</dbReference>
<dbReference type="InterPro" id="IPR003029">
    <property type="entry name" value="S1_domain"/>
</dbReference>
<dbReference type="AlphaFoldDB" id="A0A3D8ITA2"/>
<dbReference type="OrthoDB" id="9804077at2"/>
<keyword evidence="3" id="KW-0687">Ribonucleoprotein</keyword>
<organism evidence="5 6">
    <name type="scientific">Helicobacter cholecystus</name>
    <dbReference type="NCBI Taxonomy" id="45498"/>
    <lineage>
        <taxon>Bacteria</taxon>
        <taxon>Pseudomonadati</taxon>
        <taxon>Campylobacterota</taxon>
        <taxon>Epsilonproteobacteria</taxon>
        <taxon>Campylobacterales</taxon>
        <taxon>Helicobacteraceae</taxon>
        <taxon>Helicobacter</taxon>
    </lineage>
</organism>
<dbReference type="GO" id="GO:0003735">
    <property type="term" value="F:structural constituent of ribosome"/>
    <property type="evidence" value="ECO:0007669"/>
    <property type="project" value="TreeGrafter"/>
</dbReference>
<dbReference type="PANTHER" id="PTHR10724:SF7">
    <property type="entry name" value="SMALL RIBOSOMAL SUBUNIT PROTEIN BS1C"/>
    <property type="match status" value="1"/>
</dbReference>
<reference evidence="5 6" key="1">
    <citation type="submission" date="2018-04" db="EMBL/GenBank/DDBJ databases">
        <title>Novel Campyloabacter and Helicobacter Species and Strains.</title>
        <authorList>
            <person name="Mannion A.J."/>
            <person name="Shen Z."/>
            <person name="Fox J.G."/>
        </authorList>
    </citation>
    <scope>NUCLEOTIDE SEQUENCE [LARGE SCALE GENOMIC DNA]</scope>
    <source>
        <strain evidence="5 6">ATCC 700242</strain>
    </source>
</reference>
<evidence type="ECO:0000256" key="3">
    <source>
        <dbReference type="ARBA" id="ARBA00023274"/>
    </source>
</evidence>
<protein>
    <submittedName>
        <fullName evidence="5">30S ribosomal protein S1</fullName>
    </submittedName>
</protein>
<dbReference type="EMBL" id="NXLU01000010">
    <property type="protein sequence ID" value="RDU68176.1"/>
    <property type="molecule type" value="Genomic_DNA"/>
</dbReference>
<dbReference type="GO" id="GO:0006412">
    <property type="term" value="P:translation"/>
    <property type="evidence" value="ECO:0007669"/>
    <property type="project" value="TreeGrafter"/>
</dbReference>
<dbReference type="SUPFAM" id="SSF50249">
    <property type="entry name" value="Nucleic acid-binding proteins"/>
    <property type="match status" value="6"/>
</dbReference>
<feature type="domain" description="S1 motif" evidence="4">
    <location>
        <begin position="375"/>
        <end position="443"/>
    </location>
</feature>
<dbReference type="PROSITE" id="PS50126">
    <property type="entry name" value="S1"/>
    <property type="match status" value="5"/>
</dbReference>
<feature type="domain" description="S1 motif" evidence="4">
    <location>
        <begin position="460"/>
        <end position="525"/>
    </location>
</feature>
<feature type="domain" description="S1 motif" evidence="4">
    <location>
        <begin position="203"/>
        <end position="271"/>
    </location>
</feature>
<accession>A0A3D8ITA2</accession>
<dbReference type="RefSeq" id="WP_104725002.1">
    <property type="nucleotide sequence ID" value="NZ_FZNE01000011.1"/>
</dbReference>
<evidence type="ECO:0000256" key="1">
    <source>
        <dbReference type="ARBA" id="ARBA00006767"/>
    </source>
</evidence>
<evidence type="ECO:0000256" key="2">
    <source>
        <dbReference type="ARBA" id="ARBA00022980"/>
    </source>
</evidence>